<dbReference type="EnsemblMetazoa" id="CJA17378.1">
    <property type="protein sequence ID" value="CJA17378.1"/>
    <property type="gene ID" value="WBGene00136582"/>
</dbReference>
<feature type="transmembrane region" description="Helical" evidence="8">
    <location>
        <begin position="75"/>
        <end position="97"/>
    </location>
</feature>
<accession>A0A8R1I8Q3</accession>
<dbReference type="PANTHER" id="PTHR23292">
    <property type="entry name" value="LIPOPOLYSACCHARIDE-INDUCED TUMOR NECROSIS FACTOR-ALPHA FACTOR"/>
    <property type="match status" value="1"/>
</dbReference>
<evidence type="ECO:0000256" key="6">
    <source>
        <dbReference type="ARBA" id="ARBA00022833"/>
    </source>
</evidence>
<keyword evidence="6" id="KW-0862">Zinc</keyword>
<protein>
    <submittedName>
        <fullName evidence="10">LITAF domain-containing protein</fullName>
    </submittedName>
</protein>
<reference evidence="10" key="2">
    <citation type="submission" date="2022-06" db="UniProtKB">
        <authorList>
            <consortium name="EnsemblMetazoa"/>
        </authorList>
    </citation>
    <scope>IDENTIFICATION</scope>
    <source>
        <strain evidence="10">DF5081</strain>
    </source>
</reference>
<evidence type="ECO:0000256" key="2">
    <source>
        <dbReference type="ARBA" id="ARBA00004481"/>
    </source>
</evidence>
<dbReference type="InterPro" id="IPR006629">
    <property type="entry name" value="LITAF"/>
</dbReference>
<sequence>MSFPEHHYKVSPPPFVPLTQPTAIDVEQLQNVVLPGGQPQPIVIVVAAPKKAPSFASYETTCPQCEKFVHTLPKFVIGTLTWIVFVLVFLFFLPLSFVPFCLDSCKNVHHHCPRCNHLISIKKRIFD</sequence>
<keyword evidence="8" id="KW-0812">Transmembrane</keyword>
<keyword evidence="11" id="KW-1185">Reference proteome</keyword>
<evidence type="ECO:0000256" key="5">
    <source>
        <dbReference type="ARBA" id="ARBA00022723"/>
    </source>
</evidence>
<dbReference type="SMART" id="SM00714">
    <property type="entry name" value="LITAF"/>
    <property type="match status" value="1"/>
</dbReference>
<comment type="similarity">
    <text evidence="4">Belongs to the CDIP1/LITAF family.</text>
</comment>
<keyword evidence="7 8" id="KW-0472">Membrane</keyword>
<feature type="domain" description="LITAF" evidence="9">
    <location>
        <begin position="42"/>
        <end position="124"/>
    </location>
</feature>
<organism evidence="10 11">
    <name type="scientific">Caenorhabditis japonica</name>
    <dbReference type="NCBI Taxonomy" id="281687"/>
    <lineage>
        <taxon>Eukaryota</taxon>
        <taxon>Metazoa</taxon>
        <taxon>Ecdysozoa</taxon>
        <taxon>Nematoda</taxon>
        <taxon>Chromadorea</taxon>
        <taxon>Rhabditida</taxon>
        <taxon>Rhabditina</taxon>
        <taxon>Rhabditomorpha</taxon>
        <taxon>Rhabditoidea</taxon>
        <taxon>Rhabditidae</taxon>
        <taxon>Peloderinae</taxon>
        <taxon>Caenorhabditis</taxon>
    </lineage>
</organism>
<keyword evidence="8" id="KW-1133">Transmembrane helix</keyword>
<reference evidence="11" key="1">
    <citation type="submission" date="2010-08" db="EMBL/GenBank/DDBJ databases">
        <authorList>
            <consortium name="Caenorhabditis japonica Sequencing Consortium"/>
            <person name="Wilson R.K."/>
        </authorList>
    </citation>
    <scope>NUCLEOTIDE SEQUENCE [LARGE SCALE GENOMIC DNA]</scope>
    <source>
        <strain evidence="11">DF5081</strain>
    </source>
</reference>
<dbReference type="AlphaFoldDB" id="A0A8R1I8Q3"/>
<dbReference type="PANTHER" id="PTHR23292:SF5">
    <property type="entry name" value="LITAF DOMAIN-CONTAINING PROTEIN"/>
    <property type="match status" value="1"/>
</dbReference>
<dbReference type="PROSITE" id="PS51837">
    <property type="entry name" value="LITAF"/>
    <property type="match status" value="1"/>
</dbReference>
<evidence type="ECO:0000256" key="1">
    <source>
        <dbReference type="ARBA" id="ARBA00004414"/>
    </source>
</evidence>
<evidence type="ECO:0000256" key="4">
    <source>
        <dbReference type="ARBA" id="ARBA00005975"/>
    </source>
</evidence>
<evidence type="ECO:0000256" key="7">
    <source>
        <dbReference type="ARBA" id="ARBA00023136"/>
    </source>
</evidence>
<dbReference type="Proteomes" id="UP000005237">
    <property type="component" value="Unassembled WGS sequence"/>
</dbReference>
<dbReference type="GO" id="GO:0008270">
    <property type="term" value="F:zinc ion binding"/>
    <property type="evidence" value="ECO:0007669"/>
    <property type="project" value="TreeGrafter"/>
</dbReference>
<dbReference type="GO" id="GO:0031902">
    <property type="term" value="C:late endosome membrane"/>
    <property type="evidence" value="ECO:0007669"/>
    <property type="project" value="UniProtKB-SubCell"/>
</dbReference>
<proteinExistence type="inferred from homology"/>
<dbReference type="OMA" id="TMYIEQA"/>
<comment type="subcellular location">
    <subcellularLocation>
        <location evidence="2">Endosome membrane</location>
        <topology evidence="2">Peripheral membrane protein</topology>
    </subcellularLocation>
    <subcellularLocation>
        <location evidence="1">Late endosome membrane</location>
    </subcellularLocation>
    <subcellularLocation>
        <location evidence="3">Lysosome membrane</location>
        <topology evidence="3">Peripheral membrane protein</topology>
        <orientation evidence="3">Cytoplasmic side</orientation>
    </subcellularLocation>
</comment>
<dbReference type="InterPro" id="IPR037519">
    <property type="entry name" value="LITAF_fam"/>
</dbReference>
<evidence type="ECO:0000313" key="11">
    <source>
        <dbReference type="Proteomes" id="UP000005237"/>
    </source>
</evidence>
<name>A0A8R1I8Q3_CAEJA</name>
<evidence type="ECO:0000259" key="9">
    <source>
        <dbReference type="PROSITE" id="PS51837"/>
    </source>
</evidence>
<evidence type="ECO:0000256" key="8">
    <source>
        <dbReference type="SAM" id="Phobius"/>
    </source>
</evidence>
<dbReference type="GO" id="GO:0005765">
    <property type="term" value="C:lysosomal membrane"/>
    <property type="evidence" value="ECO:0007669"/>
    <property type="project" value="UniProtKB-SubCell"/>
</dbReference>
<evidence type="ECO:0000256" key="3">
    <source>
        <dbReference type="ARBA" id="ARBA00004630"/>
    </source>
</evidence>
<keyword evidence="5" id="KW-0479">Metal-binding</keyword>
<dbReference type="Pfam" id="PF10601">
    <property type="entry name" value="zf-LITAF-like"/>
    <property type="match status" value="1"/>
</dbReference>
<evidence type="ECO:0000313" key="10">
    <source>
        <dbReference type="EnsemblMetazoa" id="CJA17378.1"/>
    </source>
</evidence>